<keyword evidence="3" id="KW-1185">Reference proteome</keyword>
<dbReference type="Proteomes" id="UP000599437">
    <property type="component" value="Unassembled WGS sequence"/>
</dbReference>
<organism evidence="2 3">
    <name type="scientific">Streptomyces chryseus</name>
    <dbReference type="NCBI Taxonomy" id="68186"/>
    <lineage>
        <taxon>Bacteria</taxon>
        <taxon>Bacillati</taxon>
        <taxon>Actinomycetota</taxon>
        <taxon>Actinomycetes</taxon>
        <taxon>Kitasatosporales</taxon>
        <taxon>Streptomycetaceae</taxon>
        <taxon>Streptomyces</taxon>
    </lineage>
</organism>
<evidence type="ECO:0000256" key="1">
    <source>
        <dbReference type="SAM" id="MobiDB-lite"/>
    </source>
</evidence>
<evidence type="ECO:0000313" key="2">
    <source>
        <dbReference type="EMBL" id="GHB03502.1"/>
    </source>
</evidence>
<name>A0ABQ3DK63_9ACTN</name>
<evidence type="ECO:0000313" key="3">
    <source>
        <dbReference type="Proteomes" id="UP000599437"/>
    </source>
</evidence>
<feature type="compositionally biased region" description="Basic and acidic residues" evidence="1">
    <location>
        <begin position="49"/>
        <end position="61"/>
    </location>
</feature>
<feature type="compositionally biased region" description="Low complexity" evidence="1">
    <location>
        <begin position="1"/>
        <end position="19"/>
    </location>
</feature>
<proteinExistence type="predicted"/>
<reference evidence="3" key="1">
    <citation type="journal article" date="2019" name="Int. J. Syst. Evol. Microbiol.">
        <title>The Global Catalogue of Microorganisms (GCM) 10K type strain sequencing project: providing services to taxonomists for standard genome sequencing and annotation.</title>
        <authorList>
            <consortium name="The Broad Institute Genomics Platform"/>
            <consortium name="The Broad Institute Genome Sequencing Center for Infectious Disease"/>
            <person name="Wu L."/>
            <person name="Ma J."/>
        </authorList>
    </citation>
    <scope>NUCLEOTIDE SEQUENCE [LARGE SCALE GENOMIC DNA]</scope>
    <source>
        <strain evidence="3">JCM 4737</strain>
    </source>
</reference>
<sequence length="133" mass="14162">MRPGLPLDGRPRLPGAGLRNQRARLPGQPEASPPAEPGTRSGTRSGTRPARDPARDRHETGTRSGTIPGRVGRPALDGLRADAERYQEIRVGPVGDVVNERQAAELVYAYGSEGSGGRCRGAERVFRVDGGEL</sequence>
<accession>A0ABQ3DK63</accession>
<dbReference type="EMBL" id="BMVO01000007">
    <property type="protein sequence ID" value="GHB03502.1"/>
    <property type="molecule type" value="Genomic_DNA"/>
</dbReference>
<protein>
    <submittedName>
        <fullName evidence="2">Uncharacterized protein</fullName>
    </submittedName>
</protein>
<comment type="caution">
    <text evidence="2">The sequence shown here is derived from an EMBL/GenBank/DDBJ whole genome shotgun (WGS) entry which is preliminary data.</text>
</comment>
<gene>
    <name evidence="2" type="ORF">GCM10010346_27900</name>
</gene>
<feature type="region of interest" description="Disordered" evidence="1">
    <location>
        <begin position="1"/>
        <end position="79"/>
    </location>
</feature>